<comment type="subcellular location">
    <subcellularLocation>
        <location evidence="1">Nucleus</location>
    </subcellularLocation>
</comment>
<keyword evidence="5" id="KW-0378">Hydrolase</keyword>
<sequence length="497" mass="55380">MDDHDDDLARAIAISLKESQKQQEVIVVDSDDDQDDDEKRFQNELRQVLEASKADSSLSQPSSRSESSRASAARHSPSPPLPPPHAAPASGFLSQRAQMEKERLERQRRLRGDTMPNNVHQSDDDAAGISDDEPAAKRKRLFASNAASSSRTFASPAIGSDHPDADQLFWSGELRQVANRHADPSDNRPKFTLTDVLSPKSEVAFAIISSYVASVSWVYQFFDPSVPVIFVSQPDSSGNADIKNILPNWIRTTAFLRNGYGCMHMKTMWVQDVPKLSSPRTLDPKATEDFPILFERVLHAVNVKPALTSFLRGDHPNLPLQSIENLSTHWDWSKVTAQLVASIAGKHEGWTQVLYTGHPRLMKAVRNMGLRTGKTLGSKQLTLECQGSSIGVYTTQWMNEFYWSARGESAENWLTVSKKRRESAPYPPIKVLFPSLQTVRQSVLGERVRYCAITCRSHLSTFLARVAEPCFVTDVLGLLPTSLDIYSTTRTAKQGVF</sequence>
<comment type="similarity">
    <text evidence="2">Belongs to the tyrosyl-DNA phosphodiesterase family.</text>
</comment>
<accession>A0ABR3J9Q4</accession>
<evidence type="ECO:0000256" key="6">
    <source>
        <dbReference type="ARBA" id="ARBA00022839"/>
    </source>
</evidence>
<keyword evidence="7" id="KW-0234">DNA repair</keyword>
<evidence type="ECO:0000256" key="3">
    <source>
        <dbReference type="ARBA" id="ARBA00022722"/>
    </source>
</evidence>
<dbReference type="InterPro" id="IPR003903">
    <property type="entry name" value="UIM_dom"/>
</dbReference>
<keyword evidence="3" id="KW-0540">Nuclease</keyword>
<evidence type="ECO:0000256" key="1">
    <source>
        <dbReference type="ARBA" id="ARBA00004123"/>
    </source>
</evidence>
<dbReference type="Proteomes" id="UP001556367">
    <property type="component" value="Unassembled WGS sequence"/>
</dbReference>
<organism evidence="10 11">
    <name type="scientific">Hohenbuehelia grisea</name>
    <dbReference type="NCBI Taxonomy" id="104357"/>
    <lineage>
        <taxon>Eukaryota</taxon>
        <taxon>Fungi</taxon>
        <taxon>Dikarya</taxon>
        <taxon>Basidiomycota</taxon>
        <taxon>Agaricomycotina</taxon>
        <taxon>Agaricomycetes</taxon>
        <taxon>Agaricomycetidae</taxon>
        <taxon>Agaricales</taxon>
        <taxon>Pleurotineae</taxon>
        <taxon>Pleurotaceae</taxon>
        <taxon>Hohenbuehelia</taxon>
    </lineage>
</organism>
<evidence type="ECO:0000313" key="11">
    <source>
        <dbReference type="Proteomes" id="UP001556367"/>
    </source>
</evidence>
<dbReference type="Pfam" id="PF06087">
    <property type="entry name" value="Tyr-DNA_phospho"/>
    <property type="match status" value="1"/>
</dbReference>
<keyword evidence="6" id="KW-0269">Exonuclease</keyword>
<dbReference type="PANTHER" id="PTHR12415:SF0">
    <property type="entry name" value="TYROSYL-DNA PHOSPHODIESTERASE 1"/>
    <property type="match status" value="1"/>
</dbReference>
<feature type="region of interest" description="Disordered" evidence="9">
    <location>
        <begin position="20"/>
        <end position="131"/>
    </location>
</feature>
<gene>
    <name evidence="10" type="ORF">HGRIS_006571</name>
</gene>
<dbReference type="PANTHER" id="PTHR12415">
    <property type="entry name" value="TYROSYL-DNA PHOSPHODIESTERASE 1"/>
    <property type="match status" value="1"/>
</dbReference>
<evidence type="ECO:0000256" key="2">
    <source>
        <dbReference type="ARBA" id="ARBA00010205"/>
    </source>
</evidence>
<evidence type="ECO:0000256" key="8">
    <source>
        <dbReference type="ARBA" id="ARBA00023242"/>
    </source>
</evidence>
<keyword evidence="11" id="KW-1185">Reference proteome</keyword>
<dbReference type="SMART" id="SM00726">
    <property type="entry name" value="UIM"/>
    <property type="match status" value="2"/>
</dbReference>
<dbReference type="Gene3D" id="3.30.870.10">
    <property type="entry name" value="Endonuclease Chain A"/>
    <property type="match status" value="2"/>
</dbReference>
<dbReference type="InterPro" id="IPR010347">
    <property type="entry name" value="Tdp1"/>
</dbReference>
<dbReference type="SUPFAM" id="SSF56024">
    <property type="entry name" value="Phospholipase D/nuclease"/>
    <property type="match status" value="2"/>
</dbReference>
<name>A0ABR3J9Q4_9AGAR</name>
<reference evidence="11" key="1">
    <citation type="submission" date="2024-06" db="EMBL/GenBank/DDBJ databases">
        <title>Multi-omics analyses provide insights into the biosynthesis of the anticancer antibiotic pleurotin in Hohenbuehelia grisea.</title>
        <authorList>
            <person name="Weaver J.A."/>
            <person name="Alberti F."/>
        </authorList>
    </citation>
    <scope>NUCLEOTIDE SEQUENCE [LARGE SCALE GENOMIC DNA]</scope>
    <source>
        <strain evidence="11">T-177</strain>
    </source>
</reference>
<protein>
    <submittedName>
        <fullName evidence="10">Uncharacterized protein</fullName>
    </submittedName>
</protein>
<evidence type="ECO:0000256" key="9">
    <source>
        <dbReference type="SAM" id="MobiDB-lite"/>
    </source>
</evidence>
<feature type="compositionally biased region" description="Low complexity" evidence="9">
    <location>
        <begin position="56"/>
        <end position="76"/>
    </location>
</feature>
<evidence type="ECO:0000256" key="4">
    <source>
        <dbReference type="ARBA" id="ARBA00022763"/>
    </source>
</evidence>
<keyword evidence="4" id="KW-0227">DNA damage</keyword>
<evidence type="ECO:0000256" key="7">
    <source>
        <dbReference type="ARBA" id="ARBA00023204"/>
    </source>
</evidence>
<comment type="caution">
    <text evidence="10">The sequence shown here is derived from an EMBL/GenBank/DDBJ whole genome shotgun (WGS) entry which is preliminary data.</text>
</comment>
<dbReference type="EMBL" id="JASNQZ010000010">
    <property type="protein sequence ID" value="KAL0952281.1"/>
    <property type="molecule type" value="Genomic_DNA"/>
</dbReference>
<proteinExistence type="inferred from homology"/>
<feature type="compositionally biased region" description="Basic and acidic residues" evidence="9">
    <location>
        <begin position="98"/>
        <end position="112"/>
    </location>
</feature>
<evidence type="ECO:0000256" key="5">
    <source>
        <dbReference type="ARBA" id="ARBA00022801"/>
    </source>
</evidence>
<keyword evidence="8" id="KW-0539">Nucleus</keyword>
<feature type="compositionally biased region" description="Pro residues" evidence="9">
    <location>
        <begin position="77"/>
        <end position="86"/>
    </location>
</feature>
<evidence type="ECO:0000313" key="10">
    <source>
        <dbReference type="EMBL" id="KAL0952281.1"/>
    </source>
</evidence>